<dbReference type="AlphaFoldDB" id="A0A251YID1"/>
<comment type="caution">
    <text evidence="1">The sequence shown here is derived from an EMBL/GenBank/DDBJ whole genome shotgun (WGS) entry which is preliminary data.</text>
</comment>
<dbReference type="Proteomes" id="UP000195011">
    <property type="component" value="Unassembled WGS sequence"/>
</dbReference>
<gene>
    <name evidence="1" type="ORF">BFL36_06505</name>
</gene>
<proteinExistence type="predicted"/>
<evidence type="ECO:0000313" key="2">
    <source>
        <dbReference type="Proteomes" id="UP000195011"/>
    </source>
</evidence>
<evidence type="ECO:0000313" key="1">
    <source>
        <dbReference type="EMBL" id="OUE24015.1"/>
    </source>
</evidence>
<organism evidence="1 2">
    <name type="scientific">Clavibacter michiganensis</name>
    <dbReference type="NCBI Taxonomy" id="28447"/>
    <lineage>
        <taxon>Bacteria</taxon>
        <taxon>Bacillati</taxon>
        <taxon>Actinomycetota</taxon>
        <taxon>Actinomycetes</taxon>
        <taxon>Micrococcales</taxon>
        <taxon>Microbacteriaceae</taxon>
        <taxon>Clavibacter</taxon>
    </lineage>
</organism>
<protein>
    <submittedName>
        <fullName evidence="1">Uncharacterized protein</fullName>
    </submittedName>
</protein>
<dbReference type="EMBL" id="MDJY01000034">
    <property type="protein sequence ID" value="OUE24015.1"/>
    <property type="molecule type" value="Genomic_DNA"/>
</dbReference>
<name>A0A251YID1_9MICO</name>
<dbReference type="RefSeq" id="WP_086517171.1">
    <property type="nucleotide sequence ID" value="NZ_MDJY01000034.1"/>
</dbReference>
<reference evidence="1 2" key="1">
    <citation type="submission" date="2016-08" db="EMBL/GenBank/DDBJ databases">
        <title>Genome sequence of Clavibacter michiganensis spp strain CFBP8017.</title>
        <authorList>
            <person name="Thapa S.P."/>
            <person name="Coaker G."/>
            <person name="Jacques M.-A."/>
        </authorList>
    </citation>
    <scope>NUCLEOTIDE SEQUENCE [LARGE SCALE GENOMIC DNA]</scope>
    <source>
        <strain evidence="1">CFBP8017</strain>
    </source>
</reference>
<sequence>MISSDPADGLMDVVGAADVEIAAAAFDNIGAAMDEAMQSITRSWSGLFATDVFDTPDSARLFDALSPAQALSRTVGEDAAGAKAALLAYSTSLADLAVKRKNVADYLAEDVTSQAATAIPLVPGMIDGFNNEVDQADEECAAALLKLIRYSGDALVGAVQGIGETLELPAVKLAVDVAKDLAKKGPELRDAARALTDAAGLTQTCGEHAAEPIATASEPMAEALSANGDSGGEHVAEGGALGKAFGKGLGVAGILATAGAATAEQYDHDEAEHPDWDQTHRTQHAIAGGVAAGLATGAASAVGSLAGEALGAAVGEMIFPFGGGIAGAMIGEFAGGLAGGFVGDMVGGIAADGFMDTMDHLFG</sequence>
<accession>A0A251YID1</accession>